<dbReference type="Pfam" id="PF02530">
    <property type="entry name" value="Porin_2"/>
    <property type="match status" value="1"/>
</dbReference>
<keyword evidence="8 10" id="KW-0472">Membrane</keyword>
<organism evidence="11 12">
    <name type="scientific">Phyllobacterium sophorae</name>
    <dbReference type="NCBI Taxonomy" id="1520277"/>
    <lineage>
        <taxon>Bacteria</taxon>
        <taxon>Pseudomonadati</taxon>
        <taxon>Pseudomonadota</taxon>
        <taxon>Alphaproteobacteria</taxon>
        <taxon>Hyphomicrobiales</taxon>
        <taxon>Phyllobacteriaceae</taxon>
        <taxon>Phyllobacterium</taxon>
    </lineage>
</organism>
<evidence type="ECO:0000256" key="2">
    <source>
        <dbReference type="ARBA" id="ARBA00022448"/>
    </source>
</evidence>
<dbReference type="RefSeq" id="WP_106666048.1">
    <property type="nucleotide sequence ID" value="NZ_PGGM01000011.1"/>
</dbReference>
<comment type="subcellular location">
    <subcellularLocation>
        <location evidence="10">Cell outer membrane</location>
        <topology evidence="10">Multi-pass membrane protein</topology>
    </subcellularLocation>
</comment>
<keyword evidence="5 10" id="KW-0732">Signal</keyword>
<comment type="caution">
    <text evidence="11">The sequence shown here is derived from an EMBL/GenBank/DDBJ whole genome shotgun (WGS) entry which is preliminary data.</text>
</comment>
<evidence type="ECO:0000256" key="6">
    <source>
        <dbReference type="ARBA" id="ARBA00023065"/>
    </source>
</evidence>
<dbReference type="EMBL" id="PGGM01000011">
    <property type="protein sequence ID" value="PSH61875.1"/>
    <property type="molecule type" value="Genomic_DNA"/>
</dbReference>
<keyword evidence="12" id="KW-1185">Reference proteome</keyword>
<evidence type="ECO:0000313" key="12">
    <source>
        <dbReference type="Proteomes" id="UP000241764"/>
    </source>
</evidence>
<evidence type="ECO:0000256" key="7">
    <source>
        <dbReference type="ARBA" id="ARBA00023114"/>
    </source>
</evidence>
<comment type="similarity">
    <text evidence="1 10">Belongs to the alphaproteobacteria porin family.</text>
</comment>
<dbReference type="AlphaFoldDB" id="A0A2P7B5Y6"/>
<evidence type="ECO:0000256" key="4">
    <source>
        <dbReference type="ARBA" id="ARBA00022692"/>
    </source>
</evidence>
<feature type="signal peptide" evidence="10">
    <location>
        <begin position="1"/>
        <end position="22"/>
    </location>
</feature>
<dbReference type="Proteomes" id="UP000241764">
    <property type="component" value="Unassembled WGS sequence"/>
</dbReference>
<dbReference type="GO" id="GO:0009279">
    <property type="term" value="C:cell outer membrane"/>
    <property type="evidence" value="ECO:0007669"/>
    <property type="project" value="UniProtKB-SubCell"/>
</dbReference>
<protein>
    <recommendedName>
        <fullName evidence="10">Porin</fullName>
    </recommendedName>
</protein>
<dbReference type="OrthoDB" id="7801681at2"/>
<evidence type="ECO:0000313" key="11">
    <source>
        <dbReference type="EMBL" id="PSH61875.1"/>
    </source>
</evidence>
<evidence type="ECO:0000256" key="9">
    <source>
        <dbReference type="ARBA" id="ARBA00023237"/>
    </source>
</evidence>
<dbReference type="GO" id="GO:0006811">
    <property type="term" value="P:monoatomic ion transport"/>
    <property type="evidence" value="ECO:0007669"/>
    <property type="project" value="UniProtKB-KW"/>
</dbReference>
<proteinExistence type="inferred from homology"/>
<dbReference type="GO" id="GO:0046930">
    <property type="term" value="C:pore complex"/>
    <property type="evidence" value="ECO:0007669"/>
    <property type="project" value="UniProtKB-KW"/>
</dbReference>
<evidence type="ECO:0000256" key="10">
    <source>
        <dbReference type="RuleBase" id="RU364005"/>
    </source>
</evidence>
<evidence type="ECO:0000256" key="5">
    <source>
        <dbReference type="ARBA" id="ARBA00022729"/>
    </source>
</evidence>
<evidence type="ECO:0000256" key="3">
    <source>
        <dbReference type="ARBA" id="ARBA00022452"/>
    </source>
</evidence>
<name>A0A2P7B5Y6_9HYPH</name>
<keyword evidence="2 10" id="KW-0813">Transport</keyword>
<evidence type="ECO:0000256" key="1">
    <source>
        <dbReference type="ARBA" id="ARBA00009521"/>
    </source>
</evidence>
<reference evidence="12" key="1">
    <citation type="submission" date="2017-11" db="EMBL/GenBank/DDBJ databases">
        <authorList>
            <person name="Kuznetsova I."/>
            <person name="Sazanova A."/>
            <person name="Chirak E."/>
            <person name="Safronova V."/>
            <person name="Willems A."/>
        </authorList>
    </citation>
    <scope>NUCLEOTIDE SEQUENCE [LARGE SCALE GENOMIC DNA]</scope>
    <source>
        <strain evidence="12">CCBAU 03422</strain>
    </source>
</reference>
<dbReference type="GO" id="GO:0015288">
    <property type="term" value="F:porin activity"/>
    <property type="evidence" value="ECO:0007669"/>
    <property type="project" value="UniProtKB-KW"/>
</dbReference>
<comment type="function">
    <text evidence="10">Forms passive diffusion pores that allow small molecular weight hydrophilic materials across the outer membrane.</text>
</comment>
<feature type="chain" id="PRO_5015022865" description="Porin" evidence="10">
    <location>
        <begin position="23"/>
        <end position="354"/>
    </location>
</feature>
<comment type="domain">
    <text evidence="10">Consists of 16-stranded beta-barrel sheets, with large surface-exposed loops, that form a transmembrane pore at the center of each barrel. The pore is partially ocluded by a peptide loop that folds into the pore lumen.</text>
</comment>
<keyword evidence="3 10" id="KW-1134">Transmembrane beta strand</keyword>
<evidence type="ECO:0000256" key="8">
    <source>
        <dbReference type="ARBA" id="ARBA00023136"/>
    </source>
</evidence>
<keyword evidence="9 10" id="KW-0998">Cell outer membrane</keyword>
<dbReference type="SUPFAM" id="SSF56935">
    <property type="entry name" value="Porins"/>
    <property type="match status" value="1"/>
</dbReference>
<sequence length="354" mass="38820">MSFRSVLFGSCAAIISASAAAAADATVVAEPEPVEYVRVCDAYGAGFFYIPGTETCLKIMGYVRYDIRAGDNSYTGAERDTWSKRSRATLRFDARSDTELGTLRSYIETQIQYTNGDTVSYLPHAYIELGGFRIGATDSQFSSWTNYAGDLINDDVIGYGPYSDAPTNQVNYTFKGGNGFSAMIGLEQGSVGDFGYSDEELEKNYVIDDYLPDIVGGLKLEQGWGSISAVAGYDALDETWAGKVRVDVEFTEKISGFLMGGYQSDWDSAIGVNSYYANWEGDYALWAGLSAKVSDKATLNGQVAYEEYGNISASLNVRYKAIPGFDITPEITYTSYDDDRGDPIEGRLRLQRNF</sequence>
<gene>
    <name evidence="11" type="ORF">CU103_21370</name>
</gene>
<accession>A0A2P7B5Y6</accession>
<keyword evidence="4 10" id="KW-0812">Transmembrane</keyword>
<keyword evidence="6 10" id="KW-0406">Ion transport</keyword>
<dbReference type="InterPro" id="IPR003684">
    <property type="entry name" value="Porin_alphabac"/>
</dbReference>
<keyword evidence="7 10" id="KW-0626">Porin</keyword>